<dbReference type="PANTHER" id="PTHR19139">
    <property type="entry name" value="AQUAPORIN TRANSPORTER"/>
    <property type="match status" value="1"/>
</dbReference>
<dbReference type="GO" id="GO:0005886">
    <property type="term" value="C:plasma membrane"/>
    <property type="evidence" value="ECO:0007669"/>
    <property type="project" value="TreeGrafter"/>
</dbReference>
<evidence type="ECO:0000256" key="4">
    <source>
        <dbReference type="ARBA" id="ARBA00022989"/>
    </source>
</evidence>
<proteinExistence type="inferred from homology"/>
<keyword evidence="5 8" id="KW-0472">Membrane</keyword>
<dbReference type="PRINTS" id="PR00783">
    <property type="entry name" value="MINTRINSICP"/>
</dbReference>
<protein>
    <submittedName>
        <fullName evidence="9">Aquaporin-like protein</fullName>
    </submittedName>
</protein>
<dbReference type="Pfam" id="PF00230">
    <property type="entry name" value="MIP"/>
    <property type="match status" value="1"/>
</dbReference>
<evidence type="ECO:0000256" key="7">
    <source>
        <dbReference type="SAM" id="MobiDB-lite"/>
    </source>
</evidence>
<dbReference type="InterPro" id="IPR023271">
    <property type="entry name" value="Aquaporin-like"/>
</dbReference>
<feature type="region of interest" description="Disordered" evidence="7">
    <location>
        <begin position="1"/>
        <end position="38"/>
    </location>
</feature>
<feature type="transmembrane region" description="Helical" evidence="8">
    <location>
        <begin position="122"/>
        <end position="142"/>
    </location>
</feature>
<keyword evidence="10" id="KW-1185">Reference proteome</keyword>
<feature type="compositionally biased region" description="Low complexity" evidence="7">
    <location>
        <begin position="10"/>
        <end position="23"/>
    </location>
</feature>
<feature type="transmembrane region" description="Helical" evidence="8">
    <location>
        <begin position="78"/>
        <end position="102"/>
    </location>
</feature>
<dbReference type="Gene3D" id="1.20.1080.10">
    <property type="entry name" value="Glycerol uptake facilitator protein"/>
    <property type="match status" value="1"/>
</dbReference>
<evidence type="ECO:0000256" key="3">
    <source>
        <dbReference type="ARBA" id="ARBA00022692"/>
    </source>
</evidence>
<feature type="transmembrane region" description="Helical" evidence="8">
    <location>
        <begin position="278"/>
        <end position="298"/>
    </location>
</feature>
<keyword evidence="3 6" id="KW-0812">Transmembrane</keyword>
<evidence type="ECO:0000256" key="8">
    <source>
        <dbReference type="SAM" id="Phobius"/>
    </source>
</evidence>
<feature type="compositionally biased region" description="Polar residues" evidence="7">
    <location>
        <begin position="365"/>
        <end position="411"/>
    </location>
</feature>
<gene>
    <name evidence="9" type="ORF">BDZ90DRAFT_215202</name>
</gene>
<evidence type="ECO:0000313" key="9">
    <source>
        <dbReference type="EMBL" id="PWN30037.1"/>
    </source>
</evidence>
<dbReference type="InterPro" id="IPR000425">
    <property type="entry name" value="MIP"/>
</dbReference>
<dbReference type="OrthoDB" id="3222at2759"/>
<feature type="transmembrane region" description="Helical" evidence="8">
    <location>
        <begin position="235"/>
        <end position="258"/>
    </location>
</feature>
<sequence length="432" mass="46656">MNNASPLRPQAGVQQSFGSSQQGADFHPGFPPSPGRKRETLVLEDGLPSILHPKRSHPTLATSYRESLHKRLEIKNKIVLFICEFVGTVLFLFFSFGIATQASNKIDFDTAADPNGPPDTSALLFSSLGFGFSLAVNAWVWFRVTGSLFNPALTLGLTLLGNLSWMDCLTLTLSQFAGGIAAAGLTQGLFPGPINARVSLHGGTTVNQGFWIEFFCTCMLLFTVYMLAGEKHKGTFLAPIGIGLALFLAELLATKYTGGSLNPARSLGPDVASGTFDNFAWIYYIAPYTATLFTTAFYKTLVWLKYGTIVPDMDAGDGHGQKQVIRDVYGNAIGSIETMPEDEFKFADVPEVTIDQRPTAEGDETLSTPSHWKDQQTSSTGVTADQPYQQGQGNNNRRAPQSSYTKNKPSRTSSSGGTDDTFVGGATRARAI</sequence>
<feature type="compositionally biased region" description="Low complexity" evidence="7">
    <location>
        <begin position="412"/>
        <end position="421"/>
    </location>
</feature>
<dbReference type="AlphaFoldDB" id="A0A316UXI9"/>
<comment type="similarity">
    <text evidence="2 6">Belongs to the MIP/aquaporin (TC 1.A.8) family.</text>
</comment>
<dbReference type="InterPro" id="IPR034294">
    <property type="entry name" value="Aquaporin_transptr"/>
</dbReference>
<dbReference type="RefSeq" id="XP_025364649.1">
    <property type="nucleotide sequence ID" value="XM_025504212.1"/>
</dbReference>
<dbReference type="PANTHER" id="PTHR19139:SF199">
    <property type="entry name" value="MIP17260P"/>
    <property type="match status" value="1"/>
</dbReference>
<organism evidence="9 10">
    <name type="scientific">Jaminaea rosea</name>
    <dbReference type="NCBI Taxonomy" id="1569628"/>
    <lineage>
        <taxon>Eukaryota</taxon>
        <taxon>Fungi</taxon>
        <taxon>Dikarya</taxon>
        <taxon>Basidiomycota</taxon>
        <taxon>Ustilaginomycotina</taxon>
        <taxon>Exobasidiomycetes</taxon>
        <taxon>Microstromatales</taxon>
        <taxon>Microstromatales incertae sedis</taxon>
        <taxon>Jaminaea</taxon>
    </lineage>
</organism>
<evidence type="ECO:0000256" key="5">
    <source>
        <dbReference type="ARBA" id="ARBA00023136"/>
    </source>
</evidence>
<comment type="subcellular location">
    <subcellularLocation>
        <location evidence="1">Membrane</location>
        <topology evidence="1">Multi-pass membrane protein</topology>
    </subcellularLocation>
</comment>
<reference evidence="9 10" key="1">
    <citation type="journal article" date="2018" name="Mol. Biol. Evol.">
        <title>Broad Genomic Sampling Reveals a Smut Pathogenic Ancestry of the Fungal Clade Ustilaginomycotina.</title>
        <authorList>
            <person name="Kijpornyongpan T."/>
            <person name="Mondo S.J."/>
            <person name="Barry K."/>
            <person name="Sandor L."/>
            <person name="Lee J."/>
            <person name="Lipzen A."/>
            <person name="Pangilinan J."/>
            <person name="LaButti K."/>
            <person name="Hainaut M."/>
            <person name="Henrissat B."/>
            <person name="Grigoriev I.V."/>
            <person name="Spatafora J.W."/>
            <person name="Aime M.C."/>
        </authorList>
    </citation>
    <scope>NUCLEOTIDE SEQUENCE [LARGE SCALE GENOMIC DNA]</scope>
    <source>
        <strain evidence="9 10">MCA 5214</strain>
    </source>
</reference>
<dbReference type="EMBL" id="KZ819662">
    <property type="protein sequence ID" value="PWN30037.1"/>
    <property type="molecule type" value="Genomic_DNA"/>
</dbReference>
<feature type="transmembrane region" description="Helical" evidence="8">
    <location>
        <begin position="210"/>
        <end position="228"/>
    </location>
</feature>
<accession>A0A316UXI9</accession>
<dbReference type="GO" id="GO:0015250">
    <property type="term" value="F:water channel activity"/>
    <property type="evidence" value="ECO:0007669"/>
    <property type="project" value="TreeGrafter"/>
</dbReference>
<evidence type="ECO:0000256" key="6">
    <source>
        <dbReference type="RuleBase" id="RU000477"/>
    </source>
</evidence>
<dbReference type="SUPFAM" id="SSF81338">
    <property type="entry name" value="Aquaporin-like"/>
    <property type="match status" value="1"/>
</dbReference>
<feature type="region of interest" description="Disordered" evidence="7">
    <location>
        <begin position="354"/>
        <end position="432"/>
    </location>
</feature>
<name>A0A316UXI9_9BASI</name>
<dbReference type="STRING" id="1569628.A0A316UXI9"/>
<dbReference type="Proteomes" id="UP000245884">
    <property type="component" value="Unassembled WGS sequence"/>
</dbReference>
<evidence type="ECO:0000256" key="1">
    <source>
        <dbReference type="ARBA" id="ARBA00004141"/>
    </source>
</evidence>
<evidence type="ECO:0000256" key="2">
    <source>
        <dbReference type="ARBA" id="ARBA00006175"/>
    </source>
</evidence>
<evidence type="ECO:0000313" key="10">
    <source>
        <dbReference type="Proteomes" id="UP000245884"/>
    </source>
</evidence>
<keyword evidence="6" id="KW-0813">Transport</keyword>
<keyword evidence="4 8" id="KW-1133">Transmembrane helix</keyword>
<dbReference type="GeneID" id="37026035"/>